<dbReference type="PANTHER" id="PTHR30055:SF146">
    <property type="entry name" value="HTH-TYPE TRANSCRIPTIONAL DUAL REGULATOR CECR"/>
    <property type="match status" value="1"/>
</dbReference>
<dbReference type="InterPro" id="IPR009057">
    <property type="entry name" value="Homeodomain-like_sf"/>
</dbReference>
<name>A0A1Q9B048_9HYPH</name>
<dbReference type="PROSITE" id="PS50977">
    <property type="entry name" value="HTH_TETR_2"/>
    <property type="match status" value="1"/>
</dbReference>
<evidence type="ECO:0000259" key="3">
    <source>
        <dbReference type="PROSITE" id="PS50977"/>
    </source>
</evidence>
<comment type="caution">
    <text evidence="4">The sequence shown here is derived from an EMBL/GenBank/DDBJ whole genome shotgun (WGS) entry which is preliminary data.</text>
</comment>
<accession>A0A1Q9B048</accession>
<evidence type="ECO:0000313" key="5">
    <source>
        <dbReference type="Proteomes" id="UP000186364"/>
    </source>
</evidence>
<evidence type="ECO:0000313" key="4">
    <source>
        <dbReference type="EMBL" id="OLP61349.1"/>
    </source>
</evidence>
<dbReference type="OrthoDB" id="7914379at2"/>
<dbReference type="Gene3D" id="1.10.357.10">
    <property type="entry name" value="Tetracycline Repressor, domain 2"/>
    <property type="match status" value="1"/>
</dbReference>
<dbReference type="GO" id="GO:0003700">
    <property type="term" value="F:DNA-binding transcription factor activity"/>
    <property type="evidence" value="ECO:0007669"/>
    <property type="project" value="TreeGrafter"/>
</dbReference>
<evidence type="ECO:0000256" key="1">
    <source>
        <dbReference type="ARBA" id="ARBA00023125"/>
    </source>
</evidence>
<dbReference type="Gene3D" id="1.10.10.60">
    <property type="entry name" value="Homeodomain-like"/>
    <property type="match status" value="1"/>
</dbReference>
<dbReference type="InterPro" id="IPR039536">
    <property type="entry name" value="TetR_C_Proteobacteria"/>
</dbReference>
<dbReference type="Pfam" id="PF00440">
    <property type="entry name" value="TetR_N"/>
    <property type="match status" value="1"/>
</dbReference>
<keyword evidence="1 2" id="KW-0238">DNA-binding</keyword>
<feature type="domain" description="HTH tetR-type" evidence="3">
    <location>
        <begin position="17"/>
        <end position="77"/>
    </location>
</feature>
<reference evidence="4 5" key="1">
    <citation type="submission" date="2016-09" db="EMBL/GenBank/DDBJ databases">
        <title>Rhizobium sp. nov., a novel species isolated from the rice rhizosphere.</title>
        <authorList>
            <person name="Zhao J."/>
            <person name="Zhang X."/>
        </authorList>
    </citation>
    <scope>NUCLEOTIDE SEQUENCE [LARGE SCALE GENOMIC DNA]</scope>
    <source>
        <strain evidence="4 5">1.7048</strain>
    </source>
</reference>
<proteinExistence type="predicted"/>
<organism evidence="4 5">
    <name type="scientific">Xaviernesmea oryzae</name>
    <dbReference type="NCBI Taxonomy" id="464029"/>
    <lineage>
        <taxon>Bacteria</taxon>
        <taxon>Pseudomonadati</taxon>
        <taxon>Pseudomonadota</taxon>
        <taxon>Alphaproteobacteria</taxon>
        <taxon>Hyphomicrobiales</taxon>
        <taxon>Rhizobiaceae</taxon>
        <taxon>Rhizobium/Agrobacterium group</taxon>
        <taxon>Xaviernesmea</taxon>
    </lineage>
</organism>
<dbReference type="InterPro" id="IPR001647">
    <property type="entry name" value="HTH_TetR"/>
</dbReference>
<dbReference type="InterPro" id="IPR050109">
    <property type="entry name" value="HTH-type_TetR-like_transc_reg"/>
</dbReference>
<dbReference type="PANTHER" id="PTHR30055">
    <property type="entry name" value="HTH-TYPE TRANSCRIPTIONAL REGULATOR RUTR"/>
    <property type="match status" value="1"/>
</dbReference>
<keyword evidence="5" id="KW-1185">Reference proteome</keyword>
<dbReference type="SUPFAM" id="SSF46689">
    <property type="entry name" value="Homeodomain-like"/>
    <property type="match status" value="1"/>
</dbReference>
<protein>
    <submittedName>
        <fullName evidence="4">TetR family transcriptional regulator</fullName>
    </submittedName>
</protein>
<dbReference type="Proteomes" id="UP000186364">
    <property type="component" value="Unassembled WGS sequence"/>
</dbReference>
<gene>
    <name evidence="4" type="ORF">BJF93_21510</name>
</gene>
<dbReference type="Pfam" id="PF14246">
    <property type="entry name" value="TetR_C_7"/>
    <property type="match status" value="1"/>
</dbReference>
<feature type="DNA-binding region" description="H-T-H motif" evidence="2">
    <location>
        <begin position="40"/>
        <end position="59"/>
    </location>
</feature>
<dbReference type="GO" id="GO:0000976">
    <property type="term" value="F:transcription cis-regulatory region binding"/>
    <property type="evidence" value="ECO:0007669"/>
    <property type="project" value="TreeGrafter"/>
</dbReference>
<dbReference type="EMBL" id="MKIP01000033">
    <property type="protein sequence ID" value="OLP61349.1"/>
    <property type="molecule type" value="Genomic_DNA"/>
</dbReference>
<evidence type="ECO:0000256" key="2">
    <source>
        <dbReference type="PROSITE-ProRule" id="PRU00335"/>
    </source>
</evidence>
<dbReference type="RefSeq" id="WP_075626742.1">
    <property type="nucleotide sequence ID" value="NZ_FOAM01000009.1"/>
</dbReference>
<dbReference type="PRINTS" id="PR00455">
    <property type="entry name" value="HTHTETR"/>
</dbReference>
<sequence length="211" mass="22947">MKTGAMIAPATDSTAYSPRQNAVLDSALRLLVEGGEKALTTAGLARAANCSKESLYKWFGDRDGLLSAVIEFQARKVRVPAEAEGPLDARALTMRLEEFARELLAVLASDASLALNRLAIGQASGEGARLGHLLQERGRRGIGRRIEALLEAARQAGLIAFDEAGEAYATLYGLIVTDQHLRWLLGESPEPRTFDIRAERAVAAFLRLYRR</sequence>
<dbReference type="AlphaFoldDB" id="A0A1Q9B048"/>